<name>A0ABD3D3Y8_9LAMI</name>
<accession>A0ABD3D3Y8</accession>
<evidence type="ECO:0000313" key="2">
    <source>
        <dbReference type="Proteomes" id="UP001632038"/>
    </source>
</evidence>
<gene>
    <name evidence="1" type="ORF">CASFOL_020273</name>
</gene>
<comment type="caution">
    <text evidence="1">The sequence shown here is derived from an EMBL/GenBank/DDBJ whole genome shotgun (WGS) entry which is preliminary data.</text>
</comment>
<sequence length="108" mass="12128">MMVVDDGLGSRWLWSFWPLIHGCDSRRRGLMMRVAEVISWCWGGLRPLWLDGLLAAMMVPVMVVRDGYGVVFRLRVRVSGGSKLGLPVAWISCGNISFGVQSMCELLR</sequence>
<proteinExistence type="predicted"/>
<evidence type="ECO:0000313" key="1">
    <source>
        <dbReference type="EMBL" id="KAL3635726.1"/>
    </source>
</evidence>
<dbReference type="AlphaFoldDB" id="A0ABD3D3Y8"/>
<organism evidence="1 2">
    <name type="scientific">Castilleja foliolosa</name>
    <dbReference type="NCBI Taxonomy" id="1961234"/>
    <lineage>
        <taxon>Eukaryota</taxon>
        <taxon>Viridiplantae</taxon>
        <taxon>Streptophyta</taxon>
        <taxon>Embryophyta</taxon>
        <taxon>Tracheophyta</taxon>
        <taxon>Spermatophyta</taxon>
        <taxon>Magnoliopsida</taxon>
        <taxon>eudicotyledons</taxon>
        <taxon>Gunneridae</taxon>
        <taxon>Pentapetalae</taxon>
        <taxon>asterids</taxon>
        <taxon>lamiids</taxon>
        <taxon>Lamiales</taxon>
        <taxon>Orobanchaceae</taxon>
        <taxon>Pedicularideae</taxon>
        <taxon>Castillejinae</taxon>
        <taxon>Castilleja</taxon>
    </lineage>
</organism>
<reference evidence="2" key="1">
    <citation type="journal article" date="2024" name="IScience">
        <title>Strigolactones Initiate the Formation of Haustorium-like Structures in Castilleja.</title>
        <authorList>
            <person name="Buerger M."/>
            <person name="Peterson D."/>
            <person name="Chory J."/>
        </authorList>
    </citation>
    <scope>NUCLEOTIDE SEQUENCE [LARGE SCALE GENOMIC DNA]</scope>
</reference>
<dbReference type="Proteomes" id="UP001632038">
    <property type="component" value="Unassembled WGS sequence"/>
</dbReference>
<dbReference type="EMBL" id="JAVIJP010000027">
    <property type="protein sequence ID" value="KAL3635726.1"/>
    <property type="molecule type" value="Genomic_DNA"/>
</dbReference>
<keyword evidence="2" id="KW-1185">Reference proteome</keyword>
<protein>
    <submittedName>
        <fullName evidence="1">Uncharacterized protein</fullName>
    </submittedName>
</protein>